<proteinExistence type="predicted"/>
<dbReference type="SUPFAM" id="SSF50156">
    <property type="entry name" value="PDZ domain-like"/>
    <property type="match status" value="1"/>
</dbReference>
<evidence type="ECO:0000256" key="2">
    <source>
        <dbReference type="SAM" id="MobiDB-lite"/>
    </source>
</evidence>
<dbReference type="InterPro" id="IPR008936">
    <property type="entry name" value="Rho_GTPase_activation_prot"/>
</dbReference>
<dbReference type="EMBL" id="VCGU01000005">
    <property type="protein sequence ID" value="TRY75245.1"/>
    <property type="molecule type" value="Genomic_DNA"/>
</dbReference>
<feature type="domain" description="C2" evidence="3">
    <location>
        <begin position="695"/>
        <end position="812"/>
    </location>
</feature>
<dbReference type="AlphaFoldDB" id="A0A553PC37"/>
<feature type="domain" description="PDZ" evidence="4">
    <location>
        <begin position="143"/>
        <end position="213"/>
    </location>
</feature>
<evidence type="ECO:0000313" key="6">
    <source>
        <dbReference type="EMBL" id="TRY75245.1"/>
    </source>
</evidence>
<accession>A0A553PC37</accession>
<dbReference type="Proteomes" id="UP000318571">
    <property type="component" value="Chromosome 2"/>
</dbReference>
<dbReference type="InterPro" id="IPR000008">
    <property type="entry name" value="C2_dom"/>
</dbReference>
<dbReference type="PROSITE" id="PS50004">
    <property type="entry name" value="C2"/>
    <property type="match status" value="1"/>
</dbReference>
<name>A0A553PC37_TIGCA</name>
<feature type="domain" description="Rho-GAP" evidence="5">
    <location>
        <begin position="849"/>
        <end position="1045"/>
    </location>
</feature>
<dbReference type="Pfam" id="PF00620">
    <property type="entry name" value="RhoGAP"/>
    <property type="match status" value="1"/>
</dbReference>
<feature type="compositionally biased region" description="Polar residues" evidence="2">
    <location>
        <begin position="16"/>
        <end position="25"/>
    </location>
</feature>
<evidence type="ECO:0000259" key="4">
    <source>
        <dbReference type="PROSITE" id="PS50106"/>
    </source>
</evidence>
<feature type="region of interest" description="Disordered" evidence="2">
    <location>
        <begin position="257"/>
        <end position="327"/>
    </location>
</feature>
<dbReference type="OMA" id="RIERPRH"/>
<dbReference type="PANTHER" id="PTHR46150:SF3">
    <property type="entry name" value="RHO GTPASE-ACTIVATING PROTEIN 100F"/>
    <property type="match status" value="1"/>
</dbReference>
<feature type="compositionally biased region" description="Polar residues" evidence="2">
    <location>
        <begin position="419"/>
        <end position="464"/>
    </location>
</feature>
<dbReference type="GO" id="GO:0007165">
    <property type="term" value="P:signal transduction"/>
    <property type="evidence" value="ECO:0007669"/>
    <property type="project" value="InterPro"/>
</dbReference>
<dbReference type="GO" id="GO:0016477">
    <property type="term" value="P:cell migration"/>
    <property type="evidence" value="ECO:0007669"/>
    <property type="project" value="TreeGrafter"/>
</dbReference>
<keyword evidence="1" id="KW-0343">GTPase activation</keyword>
<feature type="compositionally biased region" description="Basic and acidic residues" evidence="2">
    <location>
        <begin position="294"/>
        <end position="303"/>
    </location>
</feature>
<dbReference type="Gene3D" id="2.30.42.10">
    <property type="match status" value="1"/>
</dbReference>
<feature type="region of interest" description="Disordered" evidence="2">
    <location>
        <begin position="528"/>
        <end position="601"/>
    </location>
</feature>
<dbReference type="InterPro" id="IPR000198">
    <property type="entry name" value="RhoGAP_dom"/>
</dbReference>
<feature type="compositionally biased region" description="Low complexity" evidence="2">
    <location>
        <begin position="29"/>
        <end position="42"/>
    </location>
</feature>
<dbReference type="InterPro" id="IPR052118">
    <property type="entry name" value="Rho-GAP_regulator"/>
</dbReference>
<evidence type="ECO:0000313" key="7">
    <source>
        <dbReference type="Proteomes" id="UP000318571"/>
    </source>
</evidence>
<dbReference type="STRING" id="6832.A0A553PC37"/>
<dbReference type="Pfam" id="PF00595">
    <property type="entry name" value="PDZ"/>
    <property type="match status" value="1"/>
</dbReference>
<dbReference type="Pfam" id="PF25336">
    <property type="entry name" value="C2_SYDE"/>
    <property type="match status" value="1"/>
</dbReference>
<dbReference type="PANTHER" id="PTHR46150">
    <property type="entry name" value="RHO GTPASE-ACTIVATING PROTEIN 100F"/>
    <property type="match status" value="1"/>
</dbReference>
<feature type="compositionally biased region" description="Basic and acidic residues" evidence="2">
    <location>
        <begin position="257"/>
        <end position="268"/>
    </location>
</feature>
<dbReference type="InterPro" id="IPR035892">
    <property type="entry name" value="C2_domain_sf"/>
</dbReference>
<keyword evidence="7" id="KW-1185">Reference proteome</keyword>
<feature type="compositionally biased region" description="Basic and acidic residues" evidence="2">
    <location>
        <begin position="276"/>
        <end position="288"/>
    </location>
</feature>
<dbReference type="InterPro" id="IPR057459">
    <property type="entry name" value="SYDE1/2_C2"/>
</dbReference>
<dbReference type="PROSITE" id="PS50238">
    <property type="entry name" value="RHOGAP"/>
    <property type="match status" value="1"/>
</dbReference>
<organism evidence="6 7">
    <name type="scientific">Tigriopus californicus</name>
    <name type="common">Marine copepod</name>
    <dbReference type="NCBI Taxonomy" id="6832"/>
    <lineage>
        <taxon>Eukaryota</taxon>
        <taxon>Metazoa</taxon>
        <taxon>Ecdysozoa</taxon>
        <taxon>Arthropoda</taxon>
        <taxon>Crustacea</taxon>
        <taxon>Multicrustacea</taxon>
        <taxon>Hexanauplia</taxon>
        <taxon>Copepoda</taxon>
        <taxon>Harpacticoida</taxon>
        <taxon>Harpacticidae</taxon>
        <taxon>Tigriopus</taxon>
    </lineage>
</organism>
<feature type="compositionally biased region" description="Polar residues" evidence="2">
    <location>
        <begin position="681"/>
        <end position="694"/>
    </location>
</feature>
<feature type="region of interest" description="Disordered" evidence="2">
    <location>
        <begin position="1"/>
        <end position="57"/>
    </location>
</feature>
<evidence type="ECO:0008006" key="8">
    <source>
        <dbReference type="Google" id="ProtNLM"/>
    </source>
</evidence>
<dbReference type="GO" id="GO:0005096">
    <property type="term" value="F:GTPase activator activity"/>
    <property type="evidence" value="ECO:0007669"/>
    <property type="project" value="UniProtKB-KW"/>
</dbReference>
<dbReference type="GO" id="GO:0097060">
    <property type="term" value="C:synaptic membrane"/>
    <property type="evidence" value="ECO:0007669"/>
    <property type="project" value="TreeGrafter"/>
</dbReference>
<dbReference type="GO" id="GO:0046578">
    <property type="term" value="P:regulation of Ras protein signal transduction"/>
    <property type="evidence" value="ECO:0007669"/>
    <property type="project" value="TreeGrafter"/>
</dbReference>
<dbReference type="InterPro" id="IPR036034">
    <property type="entry name" value="PDZ_sf"/>
</dbReference>
<dbReference type="SUPFAM" id="SSF49562">
    <property type="entry name" value="C2 domain (Calcium/lipid-binding domain, CaLB)"/>
    <property type="match status" value="1"/>
</dbReference>
<dbReference type="GO" id="GO:0030030">
    <property type="term" value="P:cell projection organization"/>
    <property type="evidence" value="ECO:0007669"/>
    <property type="project" value="TreeGrafter"/>
</dbReference>
<dbReference type="SMART" id="SM00239">
    <property type="entry name" value="C2"/>
    <property type="match status" value="1"/>
</dbReference>
<sequence>MLCCGREKDSGRDMKSAQNTPSRQPMNMPYPQQQKPHPQQPGLAPPPLSQPIRHPGLMPVAQMNNSFDDQGKKPSGISEEVFRQLETVQNRYDSTTAEAFRMVQKSGEMVVRTLDPRQFIRLASETAPKINIDTNDPDSVTTFVEIVKRPGQTLGLYIREGNGIDRTDGVFISRIAIDSAVYSSGCLQLGDEILAVNLVDVTRMSLDDVVIIMSIPRRLVLTTRRSRVRGYLGNGQNGGFVDSGKATPPVVVYKGDRNDLGTYHRGDYDTNPVDSPRGRDYMPYRDSRTLTWDRNPKPDRNDPKYFPVNSLPRQSVPPNGRPVGNGARPYVGNSVNEPYMPSGRAEDASVMPPPMRELNTGYPPMETRYISNSNDNGYGYTGPAVVAPDYNNYGAEDDPNLPGRGQRLLQRMGSDPSAHYSNSMGRHSVSSPSGGRRANTLQYPSRHQYSRGSLGSAQPRSRNYSGFDYASDTEALQSPGMSMRMSRTAGRGFPVSSTRSSSLPRTFQREALLRHPELSMEMDRLIPDPGNLSGLSTDDQLSDPGANSAPESIVTARRRGYRSPSSYSAMGAEAYQNRGGRSSSNALAVNPRREMRRTPSTSAIYETLRRSRELRETLSRPSSRLSFDNIPDKLRDPVADAQYYSDSEHHYTGATYGQRQELRRLRNRTISGLEHLRSSTDDPNIPSSRPSSAQDRYKSEAIPENGGVRLSGILNLHLLAGRGLRTGGRSRRIRDLYCVVEVDHIHKARTVVRSGGINFDWDERFELDMANNLEVEFLVYSWDPQLRHRLCYRASLRLATLFGKGQTFQQVALRLHPAGTLYLTLSFLPLTEAYDRARYQQAGQKLFGVDLETVLEQEANGYLVPTILKRCVDEIERRGLDIIGIYRLCGAETKKNMLRLAFEEAPETVDLSSENVPDINVITGLVKEYLRELPQPVFTNCLYQMLVDAMGVFLPHDPDGNAKLVFSILDCLPKANRNCLVHIMDHLARVTAQCTRNKMNPQNLAICFAPVLMLEMNDRNPAAVPNISEPIQILKYLIEIWPKTQE</sequence>
<feature type="compositionally biased region" description="Basic and acidic residues" evidence="2">
    <location>
        <begin position="1"/>
        <end position="15"/>
    </location>
</feature>
<dbReference type="Gene3D" id="2.60.40.150">
    <property type="entry name" value="C2 domain"/>
    <property type="match status" value="1"/>
</dbReference>
<dbReference type="PROSITE" id="PS50106">
    <property type="entry name" value="PDZ"/>
    <property type="match status" value="1"/>
</dbReference>
<reference evidence="6 7" key="1">
    <citation type="journal article" date="2018" name="Nat. Ecol. Evol.">
        <title>Genomic signatures of mitonuclear coevolution across populations of Tigriopus californicus.</title>
        <authorList>
            <person name="Barreto F.S."/>
            <person name="Watson E.T."/>
            <person name="Lima T.G."/>
            <person name="Willett C.S."/>
            <person name="Edmands S."/>
            <person name="Li W."/>
            <person name="Burton R.S."/>
        </authorList>
    </citation>
    <scope>NUCLEOTIDE SEQUENCE [LARGE SCALE GENOMIC DNA]</scope>
    <source>
        <strain evidence="6 7">San Diego</strain>
    </source>
</reference>
<dbReference type="CDD" id="cd00030">
    <property type="entry name" value="C2"/>
    <property type="match status" value="1"/>
</dbReference>
<protein>
    <recommendedName>
        <fullName evidence="8">Rho-GAP domain-containing protein</fullName>
    </recommendedName>
</protein>
<gene>
    <name evidence="6" type="ORF">TCAL_01671</name>
</gene>
<dbReference type="SMART" id="SM00228">
    <property type="entry name" value="PDZ"/>
    <property type="match status" value="1"/>
</dbReference>
<evidence type="ECO:0000259" key="3">
    <source>
        <dbReference type="PROSITE" id="PS50004"/>
    </source>
</evidence>
<feature type="region of interest" description="Disordered" evidence="2">
    <location>
        <begin position="674"/>
        <end position="700"/>
    </location>
</feature>
<dbReference type="Gene3D" id="1.10.555.10">
    <property type="entry name" value="Rho GTPase activation protein"/>
    <property type="match status" value="1"/>
</dbReference>
<evidence type="ECO:0000259" key="5">
    <source>
        <dbReference type="PROSITE" id="PS50238"/>
    </source>
</evidence>
<dbReference type="SUPFAM" id="SSF48350">
    <property type="entry name" value="GTPase activation domain, GAP"/>
    <property type="match status" value="1"/>
</dbReference>
<dbReference type="InterPro" id="IPR001478">
    <property type="entry name" value="PDZ"/>
</dbReference>
<dbReference type="SMART" id="SM00324">
    <property type="entry name" value="RhoGAP"/>
    <property type="match status" value="1"/>
</dbReference>
<dbReference type="CDD" id="cd06718">
    <property type="entry name" value="PDZ_Par6-like"/>
    <property type="match status" value="1"/>
</dbReference>
<feature type="region of interest" description="Disordered" evidence="2">
    <location>
        <begin position="390"/>
        <end position="464"/>
    </location>
</feature>
<comment type="caution">
    <text evidence="6">The sequence shown here is derived from an EMBL/GenBank/DDBJ whole genome shotgun (WGS) entry which is preliminary data.</text>
</comment>
<evidence type="ECO:0000256" key="1">
    <source>
        <dbReference type="ARBA" id="ARBA00022468"/>
    </source>
</evidence>